<dbReference type="AlphaFoldDB" id="A0A3M7QK40"/>
<organism evidence="1 2">
    <name type="scientific">Brachionus plicatilis</name>
    <name type="common">Marine rotifer</name>
    <name type="synonym">Brachionus muelleri</name>
    <dbReference type="NCBI Taxonomy" id="10195"/>
    <lineage>
        <taxon>Eukaryota</taxon>
        <taxon>Metazoa</taxon>
        <taxon>Spiralia</taxon>
        <taxon>Gnathifera</taxon>
        <taxon>Rotifera</taxon>
        <taxon>Eurotatoria</taxon>
        <taxon>Monogononta</taxon>
        <taxon>Pseudotrocha</taxon>
        <taxon>Ploima</taxon>
        <taxon>Brachionidae</taxon>
        <taxon>Brachionus</taxon>
    </lineage>
</organism>
<dbReference type="EMBL" id="REGN01005885">
    <property type="protein sequence ID" value="RNA11690.1"/>
    <property type="molecule type" value="Genomic_DNA"/>
</dbReference>
<comment type="caution">
    <text evidence="1">The sequence shown here is derived from an EMBL/GenBank/DDBJ whole genome shotgun (WGS) entry which is preliminary data.</text>
</comment>
<protein>
    <submittedName>
        <fullName evidence="1">Uncharacterized protein</fullName>
    </submittedName>
</protein>
<gene>
    <name evidence="1" type="ORF">BpHYR1_012509</name>
</gene>
<sequence>MNFNPLIIVFSSDWVRPDPSPGFKILNTEEEIYAKIATKFEYMYFKINLINPKKNVSSSLAL</sequence>
<reference evidence="1 2" key="1">
    <citation type="journal article" date="2018" name="Sci. Rep.">
        <title>Genomic signatures of local adaptation to the degree of environmental predictability in rotifers.</title>
        <authorList>
            <person name="Franch-Gras L."/>
            <person name="Hahn C."/>
            <person name="Garcia-Roger E.M."/>
            <person name="Carmona M.J."/>
            <person name="Serra M."/>
            <person name="Gomez A."/>
        </authorList>
    </citation>
    <scope>NUCLEOTIDE SEQUENCE [LARGE SCALE GENOMIC DNA]</scope>
    <source>
        <strain evidence="1">HYR1</strain>
    </source>
</reference>
<dbReference type="Proteomes" id="UP000276133">
    <property type="component" value="Unassembled WGS sequence"/>
</dbReference>
<name>A0A3M7QK40_BRAPC</name>
<accession>A0A3M7QK40</accession>
<evidence type="ECO:0000313" key="2">
    <source>
        <dbReference type="Proteomes" id="UP000276133"/>
    </source>
</evidence>
<evidence type="ECO:0000313" key="1">
    <source>
        <dbReference type="EMBL" id="RNA11690.1"/>
    </source>
</evidence>
<keyword evidence="2" id="KW-1185">Reference proteome</keyword>
<proteinExistence type="predicted"/>